<dbReference type="PANTHER" id="PTHR38445:SF7">
    <property type="entry name" value="GNTR-FAMILY TRANSCRIPTIONAL REGULATOR"/>
    <property type="match status" value="1"/>
</dbReference>
<evidence type="ECO:0000313" key="6">
    <source>
        <dbReference type="Proteomes" id="UP000269301"/>
    </source>
</evidence>
<dbReference type="Proteomes" id="UP000269301">
    <property type="component" value="Unassembled WGS sequence"/>
</dbReference>
<evidence type="ECO:0000256" key="1">
    <source>
        <dbReference type="ARBA" id="ARBA00023015"/>
    </source>
</evidence>
<proteinExistence type="predicted"/>
<evidence type="ECO:0000259" key="4">
    <source>
        <dbReference type="PROSITE" id="PS50949"/>
    </source>
</evidence>
<dbReference type="InterPro" id="IPR036390">
    <property type="entry name" value="WH_DNA-bd_sf"/>
</dbReference>
<keyword evidence="6" id="KW-1185">Reference proteome</keyword>
<dbReference type="InterPro" id="IPR036388">
    <property type="entry name" value="WH-like_DNA-bd_sf"/>
</dbReference>
<feature type="domain" description="HTH gntR-type" evidence="4">
    <location>
        <begin position="13"/>
        <end position="81"/>
    </location>
</feature>
<keyword evidence="1" id="KW-0805">Transcription regulation</keyword>
<dbReference type="GO" id="GO:0003700">
    <property type="term" value="F:DNA-binding transcription factor activity"/>
    <property type="evidence" value="ECO:0007669"/>
    <property type="project" value="InterPro"/>
</dbReference>
<sequence>MKLPIHISEESREPIYHQIETQLKTLIVAGQLPPGTPLPSIRTLASELACSVITTRRAYQNLEASGYIKTFQGKGTFVKEIEENAREETKQKVVYNAFEKAVEQGRQVGCTNEDMNRIFVEVLMRNSDNNGG</sequence>
<evidence type="ECO:0000313" key="5">
    <source>
        <dbReference type="EMBL" id="RKQ28126.1"/>
    </source>
</evidence>
<evidence type="ECO:0000256" key="3">
    <source>
        <dbReference type="ARBA" id="ARBA00023163"/>
    </source>
</evidence>
<dbReference type="SUPFAM" id="SSF46785">
    <property type="entry name" value="Winged helix' DNA-binding domain"/>
    <property type="match status" value="1"/>
</dbReference>
<keyword evidence="3" id="KW-0804">Transcription</keyword>
<organism evidence="5 6">
    <name type="scientific">Oceanobacillus halophilus</name>
    <dbReference type="NCBI Taxonomy" id="930130"/>
    <lineage>
        <taxon>Bacteria</taxon>
        <taxon>Bacillati</taxon>
        <taxon>Bacillota</taxon>
        <taxon>Bacilli</taxon>
        <taxon>Bacillales</taxon>
        <taxon>Bacillaceae</taxon>
        <taxon>Oceanobacillus</taxon>
    </lineage>
</organism>
<keyword evidence="2" id="KW-0238">DNA-binding</keyword>
<accession>A0A494ZSI9</accession>
<dbReference type="SMART" id="SM00345">
    <property type="entry name" value="HTH_GNTR"/>
    <property type="match status" value="1"/>
</dbReference>
<dbReference type="InterPro" id="IPR000524">
    <property type="entry name" value="Tscrpt_reg_HTH_GntR"/>
</dbReference>
<dbReference type="RefSeq" id="WP_121206205.1">
    <property type="nucleotide sequence ID" value="NZ_RBZP01000036.1"/>
</dbReference>
<dbReference type="PANTHER" id="PTHR38445">
    <property type="entry name" value="HTH-TYPE TRANSCRIPTIONAL REPRESSOR YTRA"/>
    <property type="match status" value="1"/>
</dbReference>
<dbReference type="OrthoDB" id="9801546at2"/>
<name>A0A494ZSI9_9BACI</name>
<dbReference type="EMBL" id="RBZP01000036">
    <property type="protein sequence ID" value="RKQ28126.1"/>
    <property type="molecule type" value="Genomic_DNA"/>
</dbReference>
<dbReference type="GO" id="GO:0003677">
    <property type="term" value="F:DNA binding"/>
    <property type="evidence" value="ECO:0007669"/>
    <property type="project" value="UniProtKB-KW"/>
</dbReference>
<reference evidence="5 6" key="1">
    <citation type="journal article" date="2016" name="Int. J. Syst. Evol. Microbiol.">
        <title>Oceanobacillus halophilus sp. nov., a novel moderately halophilic bacterium from a hypersaline lake.</title>
        <authorList>
            <person name="Amoozegar M.A."/>
            <person name="Bagheri M."/>
            <person name="Makhdoumi A."/>
            <person name="Nikou M.M."/>
            <person name="Fazeli S.A.S."/>
            <person name="Schumann P."/>
            <person name="Sproer C."/>
            <person name="Sanchez-Porro C."/>
            <person name="Ventosa A."/>
        </authorList>
    </citation>
    <scope>NUCLEOTIDE SEQUENCE [LARGE SCALE GENOMIC DNA]</scope>
    <source>
        <strain evidence="5 6">DSM 23996</strain>
    </source>
</reference>
<evidence type="ECO:0000256" key="2">
    <source>
        <dbReference type="ARBA" id="ARBA00023125"/>
    </source>
</evidence>
<comment type="caution">
    <text evidence="5">The sequence shown here is derived from an EMBL/GenBank/DDBJ whole genome shotgun (WGS) entry which is preliminary data.</text>
</comment>
<dbReference type="CDD" id="cd07377">
    <property type="entry name" value="WHTH_GntR"/>
    <property type="match status" value="1"/>
</dbReference>
<dbReference type="Gene3D" id="1.10.10.10">
    <property type="entry name" value="Winged helix-like DNA-binding domain superfamily/Winged helix DNA-binding domain"/>
    <property type="match status" value="1"/>
</dbReference>
<gene>
    <name evidence="5" type="ORF">D8M06_19360</name>
</gene>
<dbReference type="PROSITE" id="PS50949">
    <property type="entry name" value="HTH_GNTR"/>
    <property type="match status" value="1"/>
</dbReference>
<protein>
    <submittedName>
        <fullName evidence="5">GntR family transcriptional regulator</fullName>
    </submittedName>
</protein>
<dbReference type="AlphaFoldDB" id="A0A494ZSI9"/>
<dbReference type="Pfam" id="PF00392">
    <property type="entry name" value="GntR"/>
    <property type="match status" value="1"/>
</dbReference>